<dbReference type="RefSeq" id="WP_172162651.1">
    <property type="nucleotide sequence ID" value="NZ_WOEZ01000043.1"/>
</dbReference>
<dbReference type="SUPFAM" id="SSF53067">
    <property type="entry name" value="Actin-like ATPase domain"/>
    <property type="match status" value="2"/>
</dbReference>
<comment type="caution">
    <text evidence="2">The sequence shown here is derived from an EMBL/GenBank/DDBJ whole genome shotgun (WGS) entry which is preliminary data.</text>
</comment>
<proteinExistence type="predicted"/>
<dbReference type="AlphaFoldDB" id="A0A972SGD9"/>
<evidence type="ECO:0000313" key="2">
    <source>
        <dbReference type="EMBL" id="NPT54838.1"/>
    </source>
</evidence>
<dbReference type="Proteomes" id="UP000655523">
    <property type="component" value="Unassembled WGS sequence"/>
</dbReference>
<dbReference type="Gene3D" id="3.30.420.40">
    <property type="match status" value="2"/>
</dbReference>
<feature type="domain" description="Actin-like protein N-terminal" evidence="1">
    <location>
        <begin position="16"/>
        <end position="166"/>
    </location>
</feature>
<protein>
    <recommendedName>
        <fullName evidence="1">Actin-like protein N-terminal domain-containing protein</fullName>
    </recommendedName>
</protein>
<organism evidence="2 3">
    <name type="scientific">Paraburkholderia elongata</name>
    <dbReference type="NCBI Taxonomy" id="2675747"/>
    <lineage>
        <taxon>Bacteria</taxon>
        <taxon>Pseudomonadati</taxon>
        <taxon>Pseudomonadota</taxon>
        <taxon>Betaproteobacteria</taxon>
        <taxon>Burkholderiales</taxon>
        <taxon>Burkholderiaceae</taxon>
        <taxon>Paraburkholderia</taxon>
    </lineage>
</organism>
<evidence type="ECO:0000313" key="3">
    <source>
        <dbReference type="Proteomes" id="UP000655523"/>
    </source>
</evidence>
<reference evidence="2 3" key="1">
    <citation type="submission" date="2019-11" db="EMBL/GenBank/DDBJ databases">
        <title>Metabolism of dissolved organic matter in forest soils.</title>
        <authorList>
            <person name="Cyle K.T."/>
            <person name="Wilhelm R.C."/>
            <person name="Martinez C.E."/>
        </authorList>
    </citation>
    <scope>NUCLEOTIDE SEQUENCE [LARGE SCALE GENOMIC DNA]</scope>
    <source>
        <strain evidence="2 3">5N</strain>
    </source>
</reference>
<keyword evidence="3" id="KW-1185">Reference proteome</keyword>
<gene>
    <name evidence="2" type="ORF">GNZ13_09505</name>
</gene>
<name>A0A972SGD9_9BURK</name>
<dbReference type="InterPro" id="IPR043129">
    <property type="entry name" value="ATPase_NBD"/>
</dbReference>
<dbReference type="Pfam" id="PF17989">
    <property type="entry name" value="ALP_N"/>
    <property type="match status" value="1"/>
</dbReference>
<dbReference type="InterPro" id="IPR040607">
    <property type="entry name" value="ALP_N"/>
</dbReference>
<dbReference type="EMBL" id="WOEZ01000043">
    <property type="protein sequence ID" value="NPT54838.1"/>
    <property type="molecule type" value="Genomic_DNA"/>
</dbReference>
<accession>A0A972SGD9</accession>
<evidence type="ECO:0000259" key="1">
    <source>
        <dbReference type="Pfam" id="PF17989"/>
    </source>
</evidence>
<sequence>MFNEPTFGIQKPVAVGVDIGYSSTKYAFLSDGEVTTGSFPSISVRAPQTALTAGMEKIGVREADIRIVLEGGETFMVDTLDGEVVSTSTTRSENDNFATTKEYRTLVLTALVKCGFRNIDLLTLGLPFHTFHAYAPLLIKKFRGVHSFGHGTFTIKDVAVLPQPLGSYAYLRATAPDAFVNGTSCAVIDSGWGTTDTFVSSASFKIDHQRCGGLPGGAALVLREIASRLQANYKGRFTNIDRIDRAIAQGTPLYHNGEQIDLKPYLQDALHVTIPVCRSVLTTLRTTEDLTVFAAGGAGHYYLSTLRDVLGCKVRLLDQPRFTNAIGFLLAGQSACKARS</sequence>